<organism evidence="1 2">
    <name type="scientific">Favolaschia claudopus</name>
    <dbReference type="NCBI Taxonomy" id="2862362"/>
    <lineage>
        <taxon>Eukaryota</taxon>
        <taxon>Fungi</taxon>
        <taxon>Dikarya</taxon>
        <taxon>Basidiomycota</taxon>
        <taxon>Agaricomycotina</taxon>
        <taxon>Agaricomycetes</taxon>
        <taxon>Agaricomycetidae</taxon>
        <taxon>Agaricales</taxon>
        <taxon>Marasmiineae</taxon>
        <taxon>Mycenaceae</taxon>
        <taxon>Favolaschia</taxon>
    </lineage>
</organism>
<evidence type="ECO:0000313" key="2">
    <source>
        <dbReference type="Proteomes" id="UP001362999"/>
    </source>
</evidence>
<dbReference type="AlphaFoldDB" id="A0AAV9ZBU7"/>
<sequence length="201" mass="23855">MIRPTEQLQTRRPATVSSDEWNRRVLGVGRTLLQLLAIQYELGEPLDLNGDLFLDLVEENVNQVPSEFFRGQRAMILAMHLQVLRHRKFWDSEQFYGHVEEFNELHTTFDPTYRPANYLRLNSRKRRHPVISIEGHSQPRIRRREEEDEDYVEELPPTKRQATTRILRPRGKDLQTQKKVIPGKVVKSGRNWDIVEMDEEE</sequence>
<reference evidence="1 2" key="1">
    <citation type="journal article" date="2024" name="J Genomics">
        <title>Draft genome sequencing and assembly of Favolaschia claudopus CIRM-BRFM 2984 isolated from oak limbs.</title>
        <authorList>
            <person name="Navarro D."/>
            <person name="Drula E."/>
            <person name="Chaduli D."/>
            <person name="Cazenave R."/>
            <person name="Ahrendt S."/>
            <person name="Wang J."/>
            <person name="Lipzen A."/>
            <person name="Daum C."/>
            <person name="Barry K."/>
            <person name="Grigoriev I.V."/>
            <person name="Favel A."/>
            <person name="Rosso M.N."/>
            <person name="Martin F."/>
        </authorList>
    </citation>
    <scope>NUCLEOTIDE SEQUENCE [LARGE SCALE GENOMIC DNA]</scope>
    <source>
        <strain evidence="1 2">CIRM-BRFM 2984</strain>
    </source>
</reference>
<protein>
    <submittedName>
        <fullName evidence="1">Uncharacterized protein</fullName>
    </submittedName>
</protein>
<accession>A0AAV9ZBU7</accession>
<evidence type="ECO:0000313" key="1">
    <source>
        <dbReference type="EMBL" id="KAK6977355.1"/>
    </source>
</evidence>
<proteinExistence type="predicted"/>
<name>A0AAV9ZBU7_9AGAR</name>
<gene>
    <name evidence="1" type="ORF">R3P38DRAFT_3476248</name>
</gene>
<dbReference type="EMBL" id="JAWWNJ010000170">
    <property type="protein sequence ID" value="KAK6977355.1"/>
    <property type="molecule type" value="Genomic_DNA"/>
</dbReference>
<comment type="caution">
    <text evidence="1">The sequence shown here is derived from an EMBL/GenBank/DDBJ whole genome shotgun (WGS) entry which is preliminary data.</text>
</comment>
<keyword evidence="2" id="KW-1185">Reference proteome</keyword>
<dbReference type="Proteomes" id="UP001362999">
    <property type="component" value="Unassembled WGS sequence"/>
</dbReference>